<name>A0A6C0HA70_9ZZZZ</name>
<reference evidence="1" key="1">
    <citation type="journal article" date="2020" name="Nature">
        <title>Giant virus diversity and host interactions through global metagenomics.</title>
        <authorList>
            <person name="Schulz F."/>
            <person name="Roux S."/>
            <person name="Paez-Espino D."/>
            <person name="Jungbluth S."/>
            <person name="Walsh D.A."/>
            <person name="Denef V.J."/>
            <person name="McMahon K.D."/>
            <person name="Konstantinidis K.T."/>
            <person name="Eloe-Fadrosh E.A."/>
            <person name="Kyrpides N.C."/>
            <person name="Woyke T."/>
        </authorList>
    </citation>
    <scope>NUCLEOTIDE SEQUENCE</scope>
    <source>
        <strain evidence="1">GVMAG-M-3300023179-86</strain>
    </source>
</reference>
<sequence length="140" mass="16753">MYNTKMICTYYYYDSDLKKKIPSELTDLNFDFEQQPDDICDLIYQTDYLQIFGIMEFDYDTINREMKNIYETLCVKSNSRLQECMKKTASIFLSEDLELGFMALFSYDYLFATHLCICDFLENGSIQEKYMDLLTKLVFE</sequence>
<proteinExistence type="predicted"/>
<organism evidence="1">
    <name type="scientific">viral metagenome</name>
    <dbReference type="NCBI Taxonomy" id="1070528"/>
    <lineage>
        <taxon>unclassified sequences</taxon>
        <taxon>metagenomes</taxon>
        <taxon>organismal metagenomes</taxon>
    </lineage>
</organism>
<dbReference type="AlphaFoldDB" id="A0A6C0HA70"/>
<evidence type="ECO:0000313" key="1">
    <source>
        <dbReference type="EMBL" id="QHT77364.1"/>
    </source>
</evidence>
<accession>A0A6C0HA70</accession>
<dbReference type="EMBL" id="MN739917">
    <property type="protein sequence ID" value="QHT77364.1"/>
    <property type="molecule type" value="Genomic_DNA"/>
</dbReference>
<protein>
    <submittedName>
        <fullName evidence="1">Uncharacterized protein</fullName>
    </submittedName>
</protein>